<dbReference type="InParanoid" id="A0A5E4EXM4"/>
<proteinExistence type="predicted"/>
<sequence>MGWRSGLGLGRSRQRLRRLRLEGLDVGLGSTLRVDGSDLLASPILTSTNETWEIASQAINHSATSNPSLSPVFFPFHHFRSHNSKPSSSSDRRPVPLSKPYFHIRSSPSPSLTFRYFENPSLRS</sequence>
<name>A0A5E4EXM4_PRUDU</name>
<organism evidence="3 4">
    <name type="scientific">Prunus dulcis</name>
    <name type="common">Almond</name>
    <name type="synonym">Amygdalus dulcis</name>
    <dbReference type="NCBI Taxonomy" id="3755"/>
    <lineage>
        <taxon>Eukaryota</taxon>
        <taxon>Viridiplantae</taxon>
        <taxon>Streptophyta</taxon>
        <taxon>Embryophyta</taxon>
        <taxon>Tracheophyta</taxon>
        <taxon>Spermatophyta</taxon>
        <taxon>Magnoliopsida</taxon>
        <taxon>eudicotyledons</taxon>
        <taxon>Gunneridae</taxon>
        <taxon>Pentapetalae</taxon>
        <taxon>rosids</taxon>
        <taxon>fabids</taxon>
        <taxon>Rosales</taxon>
        <taxon>Rosaceae</taxon>
        <taxon>Amygdaloideae</taxon>
        <taxon>Amygdaleae</taxon>
        <taxon>Prunus</taxon>
    </lineage>
</organism>
<evidence type="ECO:0000313" key="3">
    <source>
        <dbReference type="EMBL" id="VVA19251.1"/>
    </source>
</evidence>
<evidence type="ECO:0000259" key="2">
    <source>
        <dbReference type="PROSITE" id="PS50174"/>
    </source>
</evidence>
<feature type="region of interest" description="Disordered" evidence="1">
    <location>
        <begin position="81"/>
        <end position="110"/>
    </location>
</feature>
<evidence type="ECO:0000313" key="4">
    <source>
        <dbReference type="Proteomes" id="UP000327085"/>
    </source>
</evidence>
<feature type="domain" description="G-patch" evidence="2">
    <location>
        <begin position="1"/>
        <end position="24"/>
    </location>
</feature>
<dbReference type="Proteomes" id="UP000327085">
    <property type="component" value="Chromosome 5"/>
</dbReference>
<reference evidence="4" key="1">
    <citation type="journal article" date="2020" name="Plant J.">
        <title>Transposons played a major role in the diversification between the closely related almond and peach genomes: results from the almond genome sequence.</title>
        <authorList>
            <person name="Alioto T."/>
            <person name="Alexiou K.G."/>
            <person name="Bardil A."/>
            <person name="Barteri F."/>
            <person name="Castanera R."/>
            <person name="Cruz F."/>
            <person name="Dhingra A."/>
            <person name="Duval H."/>
            <person name="Fernandez I Marti A."/>
            <person name="Frias L."/>
            <person name="Galan B."/>
            <person name="Garcia J.L."/>
            <person name="Howad W."/>
            <person name="Gomez-Garrido J."/>
            <person name="Gut M."/>
            <person name="Julca I."/>
            <person name="Morata J."/>
            <person name="Puigdomenech P."/>
            <person name="Ribeca P."/>
            <person name="Rubio Cabetas M.J."/>
            <person name="Vlasova A."/>
            <person name="Wirthensohn M."/>
            <person name="Garcia-Mas J."/>
            <person name="Gabaldon T."/>
            <person name="Casacuberta J.M."/>
            <person name="Arus P."/>
        </authorList>
    </citation>
    <scope>NUCLEOTIDE SEQUENCE [LARGE SCALE GENOMIC DNA]</scope>
    <source>
        <strain evidence="4">cv. Texas</strain>
    </source>
</reference>
<dbReference type="Gramene" id="VVA19251">
    <property type="protein sequence ID" value="VVA19251"/>
    <property type="gene ID" value="Prudul26B031793"/>
</dbReference>
<gene>
    <name evidence="3" type="ORF">ALMOND_2B031793</name>
</gene>
<accession>A0A5E4EXM4</accession>
<dbReference type="GO" id="GO:0003676">
    <property type="term" value="F:nucleic acid binding"/>
    <property type="evidence" value="ECO:0007669"/>
    <property type="project" value="InterPro"/>
</dbReference>
<dbReference type="InterPro" id="IPR000467">
    <property type="entry name" value="G_patch_dom"/>
</dbReference>
<evidence type="ECO:0000256" key="1">
    <source>
        <dbReference type="SAM" id="MobiDB-lite"/>
    </source>
</evidence>
<protein>
    <recommendedName>
        <fullName evidence="2">G-patch domain-containing protein</fullName>
    </recommendedName>
</protein>
<dbReference type="EMBL" id="CABIKO010000035">
    <property type="protein sequence ID" value="VVA19251.1"/>
    <property type="molecule type" value="Genomic_DNA"/>
</dbReference>
<dbReference type="PROSITE" id="PS50174">
    <property type="entry name" value="G_PATCH"/>
    <property type="match status" value="1"/>
</dbReference>
<dbReference type="AlphaFoldDB" id="A0A5E4EXM4"/>